<dbReference type="EMBL" id="AP026867">
    <property type="protein sequence ID" value="BDS13670.1"/>
    <property type="molecule type" value="Genomic_DNA"/>
</dbReference>
<evidence type="ECO:0008006" key="4">
    <source>
        <dbReference type="Google" id="ProtNLM"/>
    </source>
</evidence>
<dbReference type="RefSeq" id="WP_264788928.1">
    <property type="nucleotide sequence ID" value="NZ_AP026867.1"/>
</dbReference>
<sequence>MNFLRMIPLVFFIFFVSKASGQASNKIPQISTLPKGIVKVRVNAPSNRVQIFKTKGTRISIETSIRINAGSLPLLDYLAKNGRYELNSTVDLQTNTLTLTPKKNQKTLLVKGEECQEVITYKIHIPESVKFVETLNIAEENFVVHQ</sequence>
<accession>A0A915YI81</accession>
<reference evidence="2" key="1">
    <citation type="submission" date="2022-09" db="EMBL/GenBank/DDBJ databases">
        <title>Aureispira anguillicida sp. nov., isolated from Leptocephalus of Japanese eel Anguilla japonica.</title>
        <authorList>
            <person name="Yuasa K."/>
            <person name="Mekata T."/>
            <person name="Ikunari K."/>
        </authorList>
    </citation>
    <scope>NUCLEOTIDE SEQUENCE</scope>
    <source>
        <strain evidence="2">EL160426</strain>
    </source>
</reference>
<feature type="signal peptide" evidence="1">
    <location>
        <begin position="1"/>
        <end position="19"/>
    </location>
</feature>
<evidence type="ECO:0000313" key="3">
    <source>
        <dbReference type="Proteomes" id="UP001060919"/>
    </source>
</evidence>
<gene>
    <name evidence="2" type="ORF">AsAng_0044090</name>
</gene>
<keyword evidence="3" id="KW-1185">Reference proteome</keyword>
<evidence type="ECO:0000313" key="2">
    <source>
        <dbReference type="EMBL" id="BDS13670.1"/>
    </source>
</evidence>
<keyword evidence="1" id="KW-0732">Signal</keyword>
<dbReference type="AlphaFoldDB" id="A0A915YI81"/>
<dbReference type="Proteomes" id="UP001060919">
    <property type="component" value="Chromosome"/>
</dbReference>
<evidence type="ECO:0000256" key="1">
    <source>
        <dbReference type="SAM" id="SignalP"/>
    </source>
</evidence>
<proteinExistence type="predicted"/>
<name>A0A915YI81_9BACT</name>
<protein>
    <recommendedName>
        <fullName evidence="4">Auto-transporter adhesin head GIN domain-containing protein</fullName>
    </recommendedName>
</protein>
<feature type="chain" id="PRO_5036792506" description="Auto-transporter adhesin head GIN domain-containing protein" evidence="1">
    <location>
        <begin position="20"/>
        <end position="146"/>
    </location>
</feature>
<organism evidence="2 3">
    <name type="scientific">Aureispira anguillae</name>
    <dbReference type="NCBI Taxonomy" id="2864201"/>
    <lineage>
        <taxon>Bacteria</taxon>
        <taxon>Pseudomonadati</taxon>
        <taxon>Bacteroidota</taxon>
        <taxon>Saprospiria</taxon>
        <taxon>Saprospirales</taxon>
        <taxon>Saprospiraceae</taxon>
        <taxon>Aureispira</taxon>
    </lineage>
</organism>
<dbReference type="KEGG" id="aup:AsAng_0044090"/>